<keyword evidence="8" id="KW-0472">Membrane</keyword>
<evidence type="ECO:0000313" key="12">
    <source>
        <dbReference type="Proteomes" id="UP000886804"/>
    </source>
</evidence>
<dbReference type="InterPro" id="IPR003660">
    <property type="entry name" value="HAMP_dom"/>
</dbReference>
<protein>
    <recommendedName>
        <fullName evidence="3">histidine kinase</fullName>
        <ecNumber evidence="3">2.7.13.3</ecNumber>
    </recommendedName>
</protein>
<dbReference type="SUPFAM" id="SSF47384">
    <property type="entry name" value="Homodimeric domain of signal transducing histidine kinase"/>
    <property type="match status" value="1"/>
</dbReference>
<dbReference type="Gene3D" id="3.30.565.10">
    <property type="entry name" value="Histidine kinase-like ATPase, C-terminal domain"/>
    <property type="match status" value="1"/>
</dbReference>
<dbReference type="InterPro" id="IPR036890">
    <property type="entry name" value="HATPase_C_sf"/>
</dbReference>
<accession>A0A9D2RMC1</accession>
<dbReference type="GO" id="GO:0000155">
    <property type="term" value="F:phosphorelay sensor kinase activity"/>
    <property type="evidence" value="ECO:0007669"/>
    <property type="project" value="InterPro"/>
</dbReference>
<dbReference type="CDD" id="cd00082">
    <property type="entry name" value="HisKA"/>
    <property type="match status" value="1"/>
</dbReference>
<dbReference type="PANTHER" id="PTHR43711">
    <property type="entry name" value="TWO-COMPONENT HISTIDINE KINASE"/>
    <property type="match status" value="1"/>
</dbReference>
<proteinExistence type="predicted"/>
<feature type="domain" description="HAMP" evidence="10">
    <location>
        <begin position="70"/>
        <end position="123"/>
    </location>
</feature>
<organism evidence="11 12">
    <name type="scientific">Candidatus Enterocloster faecavium</name>
    <dbReference type="NCBI Taxonomy" id="2838560"/>
    <lineage>
        <taxon>Bacteria</taxon>
        <taxon>Bacillati</taxon>
        <taxon>Bacillota</taxon>
        <taxon>Clostridia</taxon>
        <taxon>Lachnospirales</taxon>
        <taxon>Lachnospiraceae</taxon>
        <taxon>Enterocloster</taxon>
    </lineage>
</organism>
<dbReference type="GO" id="GO:0016020">
    <property type="term" value="C:membrane"/>
    <property type="evidence" value="ECO:0007669"/>
    <property type="project" value="UniProtKB-SubCell"/>
</dbReference>
<feature type="transmembrane region" description="Helical" evidence="8">
    <location>
        <begin position="46"/>
        <end position="68"/>
    </location>
</feature>
<evidence type="ECO:0000313" key="11">
    <source>
        <dbReference type="EMBL" id="HJB08316.1"/>
    </source>
</evidence>
<dbReference type="InterPro" id="IPR004358">
    <property type="entry name" value="Sig_transdc_His_kin-like_C"/>
</dbReference>
<dbReference type="EC" id="2.7.13.3" evidence="3"/>
<evidence type="ECO:0000256" key="2">
    <source>
        <dbReference type="ARBA" id="ARBA00004370"/>
    </source>
</evidence>
<evidence type="ECO:0000256" key="3">
    <source>
        <dbReference type="ARBA" id="ARBA00012438"/>
    </source>
</evidence>
<evidence type="ECO:0000259" key="10">
    <source>
        <dbReference type="PROSITE" id="PS50885"/>
    </source>
</evidence>
<dbReference type="EMBL" id="DWYS01000127">
    <property type="protein sequence ID" value="HJB08316.1"/>
    <property type="molecule type" value="Genomic_DNA"/>
</dbReference>
<dbReference type="InterPro" id="IPR005467">
    <property type="entry name" value="His_kinase_dom"/>
</dbReference>
<reference evidence="11" key="1">
    <citation type="journal article" date="2021" name="PeerJ">
        <title>Extensive microbial diversity within the chicken gut microbiome revealed by metagenomics and culture.</title>
        <authorList>
            <person name="Gilroy R."/>
            <person name="Ravi A."/>
            <person name="Getino M."/>
            <person name="Pursley I."/>
            <person name="Horton D.L."/>
            <person name="Alikhan N.F."/>
            <person name="Baker D."/>
            <person name="Gharbi K."/>
            <person name="Hall N."/>
            <person name="Watson M."/>
            <person name="Adriaenssens E.M."/>
            <person name="Foster-Nyarko E."/>
            <person name="Jarju S."/>
            <person name="Secka A."/>
            <person name="Antonio M."/>
            <person name="Oren A."/>
            <person name="Chaudhuri R.R."/>
            <person name="La Ragione R."/>
            <person name="Hildebrand F."/>
            <person name="Pallen M.J."/>
        </authorList>
    </citation>
    <scope>NUCLEOTIDE SEQUENCE</scope>
    <source>
        <strain evidence="11">CHK188-4685</strain>
    </source>
</reference>
<dbReference type="Pfam" id="PF00512">
    <property type="entry name" value="HisKA"/>
    <property type="match status" value="1"/>
</dbReference>
<evidence type="ECO:0000259" key="9">
    <source>
        <dbReference type="PROSITE" id="PS50109"/>
    </source>
</evidence>
<dbReference type="InterPro" id="IPR003661">
    <property type="entry name" value="HisK_dim/P_dom"/>
</dbReference>
<feature type="domain" description="Histidine kinase" evidence="9">
    <location>
        <begin position="131"/>
        <end position="343"/>
    </location>
</feature>
<name>A0A9D2RMC1_9FIRM</name>
<dbReference type="PROSITE" id="PS50885">
    <property type="entry name" value="HAMP"/>
    <property type="match status" value="1"/>
</dbReference>
<dbReference type="CDD" id="cd00075">
    <property type="entry name" value="HATPase"/>
    <property type="match status" value="1"/>
</dbReference>
<dbReference type="Gene3D" id="6.10.340.10">
    <property type="match status" value="1"/>
</dbReference>
<dbReference type="FunFam" id="3.30.565.10:FF:000006">
    <property type="entry name" value="Sensor histidine kinase WalK"/>
    <property type="match status" value="1"/>
</dbReference>
<gene>
    <name evidence="11" type="ORF">H9716_10725</name>
</gene>
<reference evidence="11" key="2">
    <citation type="submission" date="2021-04" db="EMBL/GenBank/DDBJ databases">
        <authorList>
            <person name="Gilroy R."/>
        </authorList>
    </citation>
    <scope>NUCLEOTIDE SEQUENCE</scope>
    <source>
        <strain evidence="11">CHK188-4685</strain>
    </source>
</reference>
<dbReference type="SMART" id="SM00388">
    <property type="entry name" value="HisKA"/>
    <property type="match status" value="1"/>
</dbReference>
<keyword evidence="8" id="KW-1133">Transmembrane helix</keyword>
<dbReference type="Pfam" id="PF02518">
    <property type="entry name" value="HATPase_c"/>
    <property type="match status" value="1"/>
</dbReference>
<evidence type="ECO:0000256" key="6">
    <source>
        <dbReference type="ARBA" id="ARBA00022777"/>
    </source>
</evidence>
<keyword evidence="7" id="KW-0902">Two-component regulatory system</keyword>
<comment type="caution">
    <text evidence="11">The sequence shown here is derived from an EMBL/GenBank/DDBJ whole genome shotgun (WGS) entry which is preliminary data.</text>
</comment>
<dbReference type="PROSITE" id="PS50109">
    <property type="entry name" value="HIS_KIN"/>
    <property type="match status" value="1"/>
</dbReference>
<keyword evidence="5" id="KW-0808">Transferase</keyword>
<dbReference type="InterPro" id="IPR050736">
    <property type="entry name" value="Sensor_HK_Regulatory"/>
</dbReference>
<dbReference type="Pfam" id="PF00672">
    <property type="entry name" value="HAMP"/>
    <property type="match status" value="1"/>
</dbReference>
<dbReference type="SUPFAM" id="SSF55874">
    <property type="entry name" value="ATPase domain of HSP90 chaperone/DNA topoisomerase II/histidine kinase"/>
    <property type="match status" value="1"/>
</dbReference>
<keyword evidence="4" id="KW-0597">Phosphoprotein</keyword>
<dbReference type="PANTHER" id="PTHR43711:SF1">
    <property type="entry name" value="HISTIDINE KINASE 1"/>
    <property type="match status" value="1"/>
</dbReference>
<evidence type="ECO:0000256" key="8">
    <source>
        <dbReference type="SAM" id="Phobius"/>
    </source>
</evidence>
<dbReference type="SMART" id="SM00387">
    <property type="entry name" value="HATPase_c"/>
    <property type="match status" value="1"/>
</dbReference>
<comment type="subcellular location">
    <subcellularLocation>
        <location evidence="2">Membrane</location>
    </subcellularLocation>
</comment>
<evidence type="ECO:0000256" key="4">
    <source>
        <dbReference type="ARBA" id="ARBA00022553"/>
    </source>
</evidence>
<keyword evidence="8" id="KW-0812">Transmembrane</keyword>
<sequence length="347" mass="39067">MKGTIKIWISFALRAILIHLLFFLLTSLNSFFLLRDQIPRPISPSLWLPLFSILIPGFLLSSFLTAWVSKRLFHPIEDLSSAMNQVAEGNFNVQLSEEGADSQIRQMNCNFNKMVRELNTTQVLHSDFVRNISHEIKTPLAAMEGYALLLEEAELPGELHSYAEKIVESSRQLSTLTGNILRLSRLEHQEILSCRQLFSLDEQIRQALLSLEPLWTKKNLEIDMELPAADYWGDPDLLYQVWVNLFSNAIKFTPEGGSISVCMEQDSGSVTIHIRDTGTGMTPQVQKHIFEKFYQGDSSRHMEGNGLGLALVKRIVDLYGGTIQAESAPGEGSCFSVTLPHFVPQSL</sequence>
<dbReference type="SMART" id="SM00304">
    <property type="entry name" value="HAMP"/>
    <property type="match status" value="1"/>
</dbReference>
<dbReference type="AlphaFoldDB" id="A0A9D2RMC1"/>
<dbReference type="PRINTS" id="PR00344">
    <property type="entry name" value="BCTRLSENSOR"/>
</dbReference>
<evidence type="ECO:0000256" key="7">
    <source>
        <dbReference type="ARBA" id="ARBA00023012"/>
    </source>
</evidence>
<dbReference type="Gene3D" id="1.10.287.130">
    <property type="match status" value="1"/>
</dbReference>
<dbReference type="InterPro" id="IPR003594">
    <property type="entry name" value="HATPase_dom"/>
</dbReference>
<feature type="transmembrane region" description="Helical" evidence="8">
    <location>
        <begin position="12"/>
        <end position="34"/>
    </location>
</feature>
<dbReference type="SUPFAM" id="SSF158472">
    <property type="entry name" value="HAMP domain-like"/>
    <property type="match status" value="1"/>
</dbReference>
<keyword evidence="6 11" id="KW-0418">Kinase</keyword>
<dbReference type="InterPro" id="IPR036097">
    <property type="entry name" value="HisK_dim/P_sf"/>
</dbReference>
<comment type="catalytic activity">
    <reaction evidence="1">
        <text>ATP + protein L-histidine = ADP + protein N-phospho-L-histidine.</text>
        <dbReference type="EC" id="2.7.13.3"/>
    </reaction>
</comment>
<dbReference type="CDD" id="cd06225">
    <property type="entry name" value="HAMP"/>
    <property type="match status" value="1"/>
</dbReference>
<evidence type="ECO:0000256" key="5">
    <source>
        <dbReference type="ARBA" id="ARBA00022679"/>
    </source>
</evidence>
<evidence type="ECO:0000256" key="1">
    <source>
        <dbReference type="ARBA" id="ARBA00000085"/>
    </source>
</evidence>
<dbReference type="Proteomes" id="UP000886804">
    <property type="component" value="Unassembled WGS sequence"/>
</dbReference>